<evidence type="ECO:0000256" key="2">
    <source>
        <dbReference type="ARBA" id="ARBA00022448"/>
    </source>
</evidence>
<evidence type="ECO:0000256" key="5">
    <source>
        <dbReference type="ARBA" id="ARBA00023065"/>
    </source>
</evidence>
<evidence type="ECO:0000256" key="1">
    <source>
        <dbReference type="ARBA" id="ARBA00004141"/>
    </source>
</evidence>
<dbReference type="GO" id="GO:0022841">
    <property type="term" value="F:potassium ion leak channel activity"/>
    <property type="evidence" value="ECO:0007669"/>
    <property type="project" value="TreeGrafter"/>
</dbReference>
<evidence type="ECO:0000313" key="13">
    <source>
        <dbReference type="Proteomes" id="UP001152798"/>
    </source>
</evidence>
<dbReference type="PANTHER" id="PTHR11003">
    <property type="entry name" value="POTASSIUM CHANNEL, SUBFAMILY K"/>
    <property type="match status" value="1"/>
</dbReference>
<dbReference type="GO" id="GO:0030322">
    <property type="term" value="P:stabilization of membrane potential"/>
    <property type="evidence" value="ECO:0007669"/>
    <property type="project" value="TreeGrafter"/>
</dbReference>
<dbReference type="EMBL" id="OV725077">
    <property type="protein sequence ID" value="CAH1388533.1"/>
    <property type="molecule type" value="Genomic_DNA"/>
</dbReference>
<keyword evidence="6 10" id="KW-0472">Membrane</keyword>
<dbReference type="PANTHER" id="PTHR11003:SF331">
    <property type="entry name" value="OPEN RECTIFIER POTASSIUM CHANNEL PROTEIN 1"/>
    <property type="match status" value="1"/>
</dbReference>
<feature type="domain" description="Potassium channel" evidence="11">
    <location>
        <begin position="188"/>
        <end position="266"/>
    </location>
</feature>
<dbReference type="Gene3D" id="1.10.287.70">
    <property type="match status" value="1"/>
</dbReference>
<keyword evidence="4 10" id="KW-1133">Transmembrane helix</keyword>
<evidence type="ECO:0000256" key="6">
    <source>
        <dbReference type="ARBA" id="ARBA00023136"/>
    </source>
</evidence>
<feature type="transmembrane region" description="Helical" evidence="10">
    <location>
        <begin position="237"/>
        <end position="261"/>
    </location>
</feature>
<evidence type="ECO:0000259" key="11">
    <source>
        <dbReference type="Pfam" id="PF07885"/>
    </source>
</evidence>
<keyword evidence="7 8" id="KW-0407">Ion channel</keyword>
<dbReference type="OrthoDB" id="297496at2759"/>
<keyword evidence="5 8" id="KW-0406">Ion transport</keyword>
<dbReference type="PRINTS" id="PR01333">
    <property type="entry name" value="2POREKCHANEL"/>
</dbReference>
<dbReference type="InterPro" id="IPR003280">
    <property type="entry name" value="2pore_dom_K_chnl"/>
</dbReference>
<accession>A0A9P0E1T5</accession>
<feature type="transmembrane region" description="Helical" evidence="10">
    <location>
        <begin position="174"/>
        <end position="200"/>
    </location>
</feature>
<dbReference type="GO" id="GO:0005886">
    <property type="term" value="C:plasma membrane"/>
    <property type="evidence" value="ECO:0007669"/>
    <property type="project" value="TreeGrafter"/>
</dbReference>
<feature type="region of interest" description="Disordered" evidence="9">
    <location>
        <begin position="712"/>
        <end position="746"/>
    </location>
</feature>
<organism evidence="12 13">
    <name type="scientific">Nezara viridula</name>
    <name type="common">Southern green stink bug</name>
    <name type="synonym">Cimex viridulus</name>
    <dbReference type="NCBI Taxonomy" id="85310"/>
    <lineage>
        <taxon>Eukaryota</taxon>
        <taxon>Metazoa</taxon>
        <taxon>Ecdysozoa</taxon>
        <taxon>Arthropoda</taxon>
        <taxon>Hexapoda</taxon>
        <taxon>Insecta</taxon>
        <taxon>Pterygota</taxon>
        <taxon>Neoptera</taxon>
        <taxon>Paraneoptera</taxon>
        <taxon>Hemiptera</taxon>
        <taxon>Heteroptera</taxon>
        <taxon>Panheteroptera</taxon>
        <taxon>Pentatomomorpha</taxon>
        <taxon>Pentatomoidea</taxon>
        <taxon>Pentatomidae</taxon>
        <taxon>Pentatominae</taxon>
        <taxon>Nezara</taxon>
    </lineage>
</organism>
<keyword evidence="13" id="KW-1185">Reference proteome</keyword>
<evidence type="ECO:0000256" key="8">
    <source>
        <dbReference type="RuleBase" id="RU003857"/>
    </source>
</evidence>
<dbReference type="GO" id="GO:0015271">
    <property type="term" value="F:outward rectifier potassium channel activity"/>
    <property type="evidence" value="ECO:0007669"/>
    <property type="project" value="TreeGrafter"/>
</dbReference>
<sequence length="762" mass="86217">MSKRRWFVLWLFFIAYLFLGATIFYTIERGLEEQRRSEKLKADNEIESLLLGYCFTGLLESNNRERGAQTLITRVSSYCGKPIVKHLLNATKAEPYKWTFYNSFFFSLTTLSTIGYGNLSPTSNLGKICVIIYSLVGIPLNGIVLTHLGEFFGSKFLRAHHRYKNHTYESRFTLILDILVYLLPGMGVFILVPSVIFQYFEEWSFIESLYFSFVSLTTIGYGDLVAGQTATDSVGEVIYQVFLVIWIMFGLGYLVMILGFISRAMRSKHINKLERKVANTLRQTQSKIWNEFVTDVNYLRRVLNELYLMKVKPVYKGKMISSRPLSQSCPNLSEWPVLRSKNEIEQDLLNVEMPKRRRAMSENEKPRLQRVFSDGALQSIDRQATFPGHFDPSGMFINSAFGAGSESDSEEYKDGGIHGFTDEEILASEDQNSTKNSVDMTWSIGGAPLRRPGRAMSDAQFISGGLGQQKTWAGVESLHQFAVLRAMRAKSNEWPRDQEMGLGDIEPPRSGLRRLSIAALNFFSPTSKLKKKAADIARDSDSNKKRKTGNNFNKIPHKHRLSLQEQGPNDMNDIADQLNYLTHTSNRRPSILDLFATPHGTNTPISPVLEQTSIADFIRAVNSLKTYQMESSRASSPTSAFPGNLFQTKDVPRNRTKSTVSMEYAIPKERRHSQLPHTGHSSDGHFNRRRAASISPMYPLVNPVDRRFKKVSTASKASPLNSGRATPTRFPPTPSVVVTSPDGRHRFSIHTVESPRSYLPKP</sequence>
<evidence type="ECO:0000256" key="10">
    <source>
        <dbReference type="SAM" id="Phobius"/>
    </source>
</evidence>
<comment type="similarity">
    <text evidence="8">Belongs to the two pore domain potassium channel (TC 1.A.1.8) family.</text>
</comment>
<keyword evidence="3 8" id="KW-0812">Transmembrane</keyword>
<proteinExistence type="inferred from homology"/>
<name>A0A9P0E1T5_NEZVI</name>
<feature type="domain" description="Potassium channel" evidence="11">
    <location>
        <begin position="87"/>
        <end position="152"/>
    </location>
</feature>
<evidence type="ECO:0000313" key="12">
    <source>
        <dbReference type="EMBL" id="CAH1388533.1"/>
    </source>
</evidence>
<evidence type="ECO:0000256" key="3">
    <source>
        <dbReference type="ARBA" id="ARBA00022692"/>
    </source>
</evidence>
<dbReference type="Pfam" id="PF07885">
    <property type="entry name" value="Ion_trans_2"/>
    <property type="match status" value="2"/>
</dbReference>
<protein>
    <recommendedName>
        <fullName evidence="11">Potassium channel domain-containing protein</fullName>
    </recommendedName>
</protein>
<evidence type="ECO:0000256" key="9">
    <source>
        <dbReference type="SAM" id="MobiDB-lite"/>
    </source>
</evidence>
<evidence type="ECO:0000256" key="7">
    <source>
        <dbReference type="ARBA" id="ARBA00023303"/>
    </source>
</evidence>
<evidence type="ECO:0000256" key="4">
    <source>
        <dbReference type="ARBA" id="ARBA00022989"/>
    </source>
</evidence>
<keyword evidence="2 8" id="KW-0813">Transport</keyword>
<feature type="transmembrane region" description="Helical" evidence="10">
    <location>
        <begin position="98"/>
        <end position="119"/>
    </location>
</feature>
<feature type="compositionally biased region" description="Polar residues" evidence="9">
    <location>
        <begin position="712"/>
        <end position="725"/>
    </location>
</feature>
<comment type="subcellular location">
    <subcellularLocation>
        <location evidence="1">Membrane</location>
        <topology evidence="1">Multi-pass membrane protein</topology>
    </subcellularLocation>
</comment>
<dbReference type="InterPro" id="IPR013099">
    <property type="entry name" value="K_chnl_dom"/>
</dbReference>
<feature type="transmembrane region" description="Helical" evidence="10">
    <location>
        <begin position="6"/>
        <end position="27"/>
    </location>
</feature>
<dbReference type="Proteomes" id="UP001152798">
    <property type="component" value="Chromosome 1"/>
</dbReference>
<reference evidence="12" key="1">
    <citation type="submission" date="2022-01" db="EMBL/GenBank/DDBJ databases">
        <authorList>
            <person name="King R."/>
        </authorList>
    </citation>
    <scope>NUCLEOTIDE SEQUENCE</scope>
</reference>
<dbReference type="AlphaFoldDB" id="A0A9P0E1T5"/>
<feature type="transmembrane region" description="Helical" evidence="10">
    <location>
        <begin position="131"/>
        <end position="153"/>
    </location>
</feature>
<feature type="region of interest" description="Disordered" evidence="9">
    <location>
        <begin position="535"/>
        <end position="558"/>
    </location>
</feature>
<gene>
    <name evidence="12" type="ORF">NEZAVI_LOCUS136</name>
</gene>
<dbReference type="SUPFAM" id="SSF81324">
    <property type="entry name" value="Voltage-gated potassium channels"/>
    <property type="match status" value="2"/>
</dbReference>